<dbReference type="EMBL" id="ALWO02000029">
    <property type="protein sequence ID" value="EOZ97197.1"/>
    <property type="molecule type" value="Genomic_DNA"/>
</dbReference>
<comment type="caution">
    <text evidence="1">The sequence shown here is derived from an EMBL/GenBank/DDBJ whole genome shotgun (WGS) entry which is preliminary data.</text>
</comment>
<keyword evidence="2" id="KW-1185">Reference proteome</keyword>
<accession>S2DDE6</accession>
<dbReference type="InterPro" id="IPR026350">
    <property type="entry name" value="GxxExxY"/>
</dbReference>
<protein>
    <recommendedName>
        <fullName evidence="3">GxxExxY protein</fullName>
    </recommendedName>
</protein>
<dbReference type="OrthoDB" id="1119698at2"/>
<evidence type="ECO:0000313" key="2">
    <source>
        <dbReference type="Proteomes" id="UP000006073"/>
    </source>
</evidence>
<dbReference type="AlphaFoldDB" id="S2DDE6"/>
<gene>
    <name evidence="1" type="ORF">A33Q_1736</name>
</gene>
<sequence length="128" mass="14972">MTENDIAKEIFDSAYHIHYTLGPGLYEIVYENILAHELVKKGLHVVRQKEIKVYWDDLIFEQGFKADLIVEDKVLIEIKAVETLHPNHFKQVNTYLKLTDIKLGLLINFNEKLIKYGFKRIANGLEDE</sequence>
<proteinExistence type="predicted"/>
<organism evidence="1 2">
    <name type="scientific">Indibacter alkaliphilus (strain CCUG 57479 / KCTC 22604 / LW1)</name>
    <dbReference type="NCBI Taxonomy" id="1189612"/>
    <lineage>
        <taxon>Bacteria</taxon>
        <taxon>Pseudomonadati</taxon>
        <taxon>Bacteroidota</taxon>
        <taxon>Cytophagia</taxon>
        <taxon>Cytophagales</taxon>
        <taxon>Cyclobacteriaceae</taxon>
    </lineage>
</organism>
<dbReference type="eggNOG" id="COG0614">
    <property type="taxonomic scope" value="Bacteria"/>
</dbReference>
<dbReference type="Pfam" id="PF13366">
    <property type="entry name" value="PDDEXK_3"/>
    <property type="match status" value="1"/>
</dbReference>
<dbReference type="STRING" id="1189612.A33Q_1736"/>
<reference evidence="1 2" key="1">
    <citation type="journal article" date="2013" name="Genome Announc.">
        <title>Draft Genome Sequence of Indibacter alkaliphilus Strain LW1T, Isolated from Lonar Lake, a Haloalkaline Lake in the Buldana District of Maharashtra, India.</title>
        <authorList>
            <person name="Singh A."/>
            <person name="Kumar Jangir P."/>
            <person name="Sharma R."/>
            <person name="Singh A."/>
            <person name="Kumar Pinnaka A."/>
            <person name="Shivaji S."/>
        </authorList>
    </citation>
    <scope>NUCLEOTIDE SEQUENCE [LARGE SCALE GENOMIC DNA]</scope>
    <source>
        <strain evidence="2">CCUG 57479 / KCTC 22604 / LW1</strain>
    </source>
</reference>
<evidence type="ECO:0000313" key="1">
    <source>
        <dbReference type="EMBL" id="EOZ97197.1"/>
    </source>
</evidence>
<dbReference type="Proteomes" id="UP000006073">
    <property type="component" value="Unassembled WGS sequence"/>
</dbReference>
<dbReference type="NCBIfam" id="TIGR04256">
    <property type="entry name" value="GxxExxY"/>
    <property type="match status" value="1"/>
</dbReference>
<evidence type="ECO:0008006" key="3">
    <source>
        <dbReference type="Google" id="ProtNLM"/>
    </source>
</evidence>
<name>S2DDE6_INDAL</name>